<organism evidence="9 10">
    <name type="scientific">Adiantum capillus-veneris</name>
    <name type="common">Maidenhair fern</name>
    <dbReference type="NCBI Taxonomy" id="13818"/>
    <lineage>
        <taxon>Eukaryota</taxon>
        <taxon>Viridiplantae</taxon>
        <taxon>Streptophyta</taxon>
        <taxon>Embryophyta</taxon>
        <taxon>Tracheophyta</taxon>
        <taxon>Polypodiopsida</taxon>
        <taxon>Polypodiidae</taxon>
        <taxon>Polypodiales</taxon>
        <taxon>Pteridineae</taxon>
        <taxon>Pteridaceae</taxon>
        <taxon>Vittarioideae</taxon>
        <taxon>Adiantum</taxon>
    </lineage>
</organism>
<evidence type="ECO:0000313" key="9">
    <source>
        <dbReference type="EMBL" id="KAI5072046.1"/>
    </source>
</evidence>
<dbReference type="InterPro" id="IPR025846">
    <property type="entry name" value="TBL_N"/>
</dbReference>
<evidence type="ECO:0000313" key="10">
    <source>
        <dbReference type="Proteomes" id="UP000886520"/>
    </source>
</evidence>
<evidence type="ECO:0000256" key="2">
    <source>
        <dbReference type="ARBA" id="ARBA00007727"/>
    </source>
</evidence>
<protein>
    <recommendedName>
        <fullName evidence="11">Trichome birefringence-like N-terminal domain-containing protein</fullName>
    </recommendedName>
</protein>
<dbReference type="GO" id="GO:0016020">
    <property type="term" value="C:membrane"/>
    <property type="evidence" value="ECO:0007669"/>
    <property type="project" value="UniProtKB-SubCell"/>
</dbReference>
<comment type="similarity">
    <text evidence="2">Belongs to the PC-esterase family. TBL subfamily.</text>
</comment>
<dbReference type="Proteomes" id="UP000886520">
    <property type="component" value="Chromosome 12"/>
</dbReference>
<evidence type="ECO:0000256" key="4">
    <source>
        <dbReference type="ARBA" id="ARBA00022968"/>
    </source>
</evidence>
<evidence type="ECO:0000259" key="8">
    <source>
        <dbReference type="Pfam" id="PF14416"/>
    </source>
</evidence>
<evidence type="ECO:0000256" key="3">
    <source>
        <dbReference type="ARBA" id="ARBA00022692"/>
    </source>
</evidence>
<dbReference type="Pfam" id="PF13839">
    <property type="entry name" value="PC-Esterase"/>
    <property type="match status" value="1"/>
</dbReference>
<name>A0A9D4UQV7_ADICA</name>
<evidence type="ECO:0000256" key="1">
    <source>
        <dbReference type="ARBA" id="ARBA00004167"/>
    </source>
</evidence>
<dbReference type="AlphaFoldDB" id="A0A9D4UQV7"/>
<feature type="domain" description="Trichome birefringence-like N-terminal" evidence="8">
    <location>
        <begin position="29"/>
        <end position="81"/>
    </location>
</feature>
<feature type="domain" description="Trichome birefringence-like C-terminal" evidence="7">
    <location>
        <begin position="82"/>
        <end position="355"/>
    </location>
</feature>
<dbReference type="EMBL" id="JABFUD020000012">
    <property type="protein sequence ID" value="KAI5072046.1"/>
    <property type="molecule type" value="Genomic_DNA"/>
</dbReference>
<dbReference type="InterPro" id="IPR029962">
    <property type="entry name" value="TBL"/>
</dbReference>
<dbReference type="PANTHER" id="PTHR32285">
    <property type="entry name" value="PROTEIN TRICHOME BIREFRINGENCE-LIKE 9-RELATED"/>
    <property type="match status" value="1"/>
</dbReference>
<evidence type="ECO:0000256" key="6">
    <source>
        <dbReference type="ARBA" id="ARBA00023136"/>
    </source>
</evidence>
<dbReference type="Pfam" id="PF14416">
    <property type="entry name" value="PMR5N"/>
    <property type="match status" value="1"/>
</dbReference>
<proteinExistence type="inferred from homology"/>
<comment type="caution">
    <text evidence="9">The sequence shown here is derived from an EMBL/GenBank/DDBJ whole genome shotgun (WGS) entry which is preliminary data.</text>
</comment>
<reference evidence="9" key="1">
    <citation type="submission" date="2021-01" db="EMBL/GenBank/DDBJ databases">
        <title>Adiantum capillus-veneris genome.</title>
        <authorList>
            <person name="Fang Y."/>
            <person name="Liao Q."/>
        </authorList>
    </citation>
    <scope>NUCLEOTIDE SEQUENCE</scope>
    <source>
        <strain evidence="9">H3</strain>
        <tissue evidence="9">Leaf</tissue>
    </source>
</reference>
<sequence>MPVRKGTFRSDVADKVLPKSSNSRRSLAACDIYTGTWIPDNTSSVYNSTTCPYAEAGFSCQDNGRPDSDYLKWRWQPTGCDIPKFNAEDIRQRLRGLRIAFVGDSMGRTQWESFICLLMADIRNKSSVYEVHGNTITKQRPYLAVRFSASNFTVEYYRSPYLVQEGPPPKPAPKRIKTTLKLDKLEIAESRWMQADVLVFNTGHWWTTSKTFARGCYFQLDKSIKLGLSIESAYRTALSTWASWVKMKVDLSKTQVFFRSYEPAHWEGNWRNRLCKSETKPVPNTSYTEDFPHLQVLHDVIQEVAAPITVLNITSMSAYRRDSHVANWTRGRNVVDCGHWCLPGLPDWWNRLLYAALLQKRAGVWA</sequence>
<comment type="subcellular location">
    <subcellularLocation>
        <location evidence="1">Membrane</location>
        <topology evidence="1">Single-pass membrane protein</topology>
    </subcellularLocation>
</comment>
<dbReference type="OrthoDB" id="630188at2759"/>
<keyword evidence="3" id="KW-0812">Transmembrane</keyword>
<gene>
    <name evidence="9" type="ORF">GOP47_0012152</name>
</gene>
<accession>A0A9D4UQV7</accession>
<dbReference type="GO" id="GO:0016413">
    <property type="term" value="F:O-acetyltransferase activity"/>
    <property type="evidence" value="ECO:0007669"/>
    <property type="project" value="InterPro"/>
</dbReference>
<dbReference type="PANTHER" id="PTHR32285:SF63">
    <property type="entry name" value="OS01G0880400 PROTEIN"/>
    <property type="match status" value="1"/>
</dbReference>
<dbReference type="InterPro" id="IPR026057">
    <property type="entry name" value="TBL_C"/>
</dbReference>
<keyword evidence="6" id="KW-0472">Membrane</keyword>
<keyword evidence="4" id="KW-0735">Signal-anchor</keyword>
<dbReference type="GO" id="GO:0005794">
    <property type="term" value="C:Golgi apparatus"/>
    <property type="evidence" value="ECO:0007669"/>
    <property type="project" value="TreeGrafter"/>
</dbReference>
<evidence type="ECO:0008006" key="11">
    <source>
        <dbReference type="Google" id="ProtNLM"/>
    </source>
</evidence>
<evidence type="ECO:0000256" key="5">
    <source>
        <dbReference type="ARBA" id="ARBA00022989"/>
    </source>
</evidence>
<keyword evidence="10" id="KW-1185">Reference proteome</keyword>
<keyword evidence="5" id="KW-1133">Transmembrane helix</keyword>
<evidence type="ECO:0000259" key="7">
    <source>
        <dbReference type="Pfam" id="PF13839"/>
    </source>
</evidence>